<dbReference type="SUPFAM" id="SSF55961">
    <property type="entry name" value="Bet v1-like"/>
    <property type="match status" value="1"/>
</dbReference>
<evidence type="ECO:0000256" key="6">
    <source>
        <dbReference type="SAM" id="MobiDB-lite"/>
    </source>
</evidence>
<dbReference type="EMBL" id="CP123872">
    <property type="protein sequence ID" value="WND03524.1"/>
    <property type="molecule type" value="Genomic_DNA"/>
</dbReference>
<evidence type="ECO:0000256" key="5">
    <source>
        <dbReference type="ARBA" id="ARBA00023014"/>
    </source>
</evidence>
<evidence type="ECO:0000256" key="1">
    <source>
        <dbReference type="ARBA" id="ARBA00022714"/>
    </source>
</evidence>
<keyword evidence="3 8" id="KW-0560">Oxidoreductase</keyword>
<dbReference type="GO" id="GO:0046872">
    <property type="term" value="F:metal ion binding"/>
    <property type="evidence" value="ECO:0007669"/>
    <property type="project" value="UniProtKB-KW"/>
</dbReference>
<dbReference type="InterPro" id="IPR044043">
    <property type="entry name" value="VanA_C_cat"/>
</dbReference>
<dbReference type="InterPro" id="IPR036922">
    <property type="entry name" value="Rieske_2Fe-2S_sf"/>
</dbReference>
<dbReference type="Pfam" id="PF19112">
    <property type="entry name" value="VanA_C"/>
    <property type="match status" value="1"/>
</dbReference>
<evidence type="ECO:0000259" key="7">
    <source>
        <dbReference type="PROSITE" id="PS51296"/>
    </source>
</evidence>
<dbReference type="Pfam" id="PF00355">
    <property type="entry name" value="Rieske"/>
    <property type="match status" value="1"/>
</dbReference>
<keyword evidence="5" id="KW-0411">Iron-sulfur</keyword>
<protein>
    <submittedName>
        <fullName evidence="8">Aromatic ring-hydroxylating dioxygenase subunit alpha</fullName>
        <ecNumber evidence="8">1.14.13.-</ecNumber>
    </submittedName>
</protein>
<evidence type="ECO:0000313" key="8">
    <source>
        <dbReference type="EMBL" id="WND03524.1"/>
    </source>
</evidence>
<accession>A0AA52EJQ8</accession>
<dbReference type="PROSITE" id="PS51296">
    <property type="entry name" value="RIESKE"/>
    <property type="match status" value="1"/>
</dbReference>
<dbReference type="PANTHER" id="PTHR21266:SF59">
    <property type="entry name" value="BLR4922 PROTEIN"/>
    <property type="match status" value="1"/>
</dbReference>
<evidence type="ECO:0000313" key="9">
    <source>
        <dbReference type="Proteomes" id="UP001268683"/>
    </source>
</evidence>
<keyword evidence="8" id="KW-0223">Dioxygenase</keyword>
<keyword evidence="2" id="KW-0479">Metal-binding</keyword>
<dbReference type="RefSeq" id="WP_310799377.1">
    <property type="nucleotide sequence ID" value="NZ_CP123872.1"/>
</dbReference>
<organism evidence="8 9">
    <name type="scientific">Temperatibacter marinus</name>
    <dbReference type="NCBI Taxonomy" id="1456591"/>
    <lineage>
        <taxon>Bacteria</taxon>
        <taxon>Pseudomonadati</taxon>
        <taxon>Pseudomonadota</taxon>
        <taxon>Alphaproteobacteria</taxon>
        <taxon>Kordiimonadales</taxon>
        <taxon>Temperatibacteraceae</taxon>
        <taxon>Temperatibacter</taxon>
    </lineage>
</organism>
<keyword evidence="9" id="KW-1185">Reference proteome</keyword>
<gene>
    <name evidence="8" type="ORF">QGN29_03945</name>
</gene>
<evidence type="ECO:0000256" key="2">
    <source>
        <dbReference type="ARBA" id="ARBA00022723"/>
    </source>
</evidence>
<keyword evidence="4" id="KW-0408">Iron</keyword>
<dbReference type="AlphaFoldDB" id="A0AA52EJQ8"/>
<dbReference type="GO" id="GO:0051537">
    <property type="term" value="F:2 iron, 2 sulfur cluster binding"/>
    <property type="evidence" value="ECO:0007669"/>
    <property type="project" value="UniProtKB-KW"/>
</dbReference>
<evidence type="ECO:0000256" key="4">
    <source>
        <dbReference type="ARBA" id="ARBA00023004"/>
    </source>
</evidence>
<dbReference type="EC" id="1.14.13.-" evidence="8"/>
<name>A0AA52EJQ8_9PROT</name>
<sequence length="393" mass="45468">MLVNLWYVAEWSKNVKNDPVKVQILGQKLVLFRDSEGKIACLADICLHRGGSLGNGWCKDGNVACPYHGWEYNTEGECVHIPSEGPEAKISKRFKVDRYDAEERYGMIWVFMGDLPEEERFPIPPFPEYDQKEYWREVTTEYTWKAEASRVVENGIDLAHASFVHPTFGYQDTAGDNSIDHVEINEWWGTSTNTNYPPQLKGDLGFRRFIRKDKQPTRTHPTWYLPGMIVRMQIDLREGWTIIMFDANTPIDEHTTRTFAIQLRSFMKWPMFDKGSKKRLEKILHEDAAIVEESQPYYLPETLANELSVGDDKFMNSFRKARRILIEEKGWQIDLKKRDTEKGRTVMTIPSPARKKAEAGGIKWVFEKMPTVGPVSNKKSENRMSQNSSNNSA</sequence>
<dbReference type="InterPro" id="IPR050584">
    <property type="entry name" value="Cholesterol_7-desaturase"/>
</dbReference>
<dbReference type="Proteomes" id="UP001268683">
    <property type="component" value="Chromosome"/>
</dbReference>
<dbReference type="SUPFAM" id="SSF50022">
    <property type="entry name" value="ISP domain"/>
    <property type="match status" value="1"/>
</dbReference>
<proteinExistence type="predicted"/>
<reference evidence="8" key="1">
    <citation type="submission" date="2023-04" db="EMBL/GenBank/DDBJ databases">
        <title>Complete genome sequence of Temperatibacter marinus.</title>
        <authorList>
            <person name="Rong J.-C."/>
            <person name="Yi M.-L."/>
            <person name="Zhao Q."/>
        </authorList>
    </citation>
    <scope>NUCLEOTIDE SEQUENCE</scope>
    <source>
        <strain evidence="8">NBRC 110045</strain>
    </source>
</reference>
<dbReference type="InterPro" id="IPR017941">
    <property type="entry name" value="Rieske_2Fe-2S"/>
</dbReference>
<dbReference type="Gene3D" id="3.90.380.10">
    <property type="entry name" value="Naphthalene 1,2-dioxygenase Alpha Subunit, Chain A, domain 1"/>
    <property type="match status" value="1"/>
</dbReference>
<feature type="compositionally biased region" description="Polar residues" evidence="6">
    <location>
        <begin position="383"/>
        <end position="393"/>
    </location>
</feature>
<dbReference type="GO" id="GO:0051213">
    <property type="term" value="F:dioxygenase activity"/>
    <property type="evidence" value="ECO:0007669"/>
    <property type="project" value="UniProtKB-KW"/>
</dbReference>
<dbReference type="Gene3D" id="2.102.10.10">
    <property type="entry name" value="Rieske [2Fe-2S] iron-sulphur domain"/>
    <property type="match status" value="1"/>
</dbReference>
<feature type="domain" description="Rieske" evidence="7">
    <location>
        <begin position="6"/>
        <end position="110"/>
    </location>
</feature>
<dbReference type="PANTHER" id="PTHR21266">
    <property type="entry name" value="IRON-SULFUR DOMAIN CONTAINING PROTEIN"/>
    <property type="match status" value="1"/>
</dbReference>
<evidence type="ECO:0000256" key="3">
    <source>
        <dbReference type="ARBA" id="ARBA00023002"/>
    </source>
</evidence>
<feature type="region of interest" description="Disordered" evidence="6">
    <location>
        <begin position="372"/>
        <end position="393"/>
    </location>
</feature>
<dbReference type="KEGG" id="tmk:QGN29_03945"/>
<keyword evidence="1" id="KW-0001">2Fe-2S</keyword>